<evidence type="ECO:0000313" key="2">
    <source>
        <dbReference type="EMBL" id="SPX20417.1"/>
    </source>
</evidence>
<accession>A0A2X1NUM6</accession>
<dbReference type="Gene3D" id="3.40.50.720">
    <property type="entry name" value="NAD(P)-binding Rossmann-like Domain"/>
    <property type="match status" value="1"/>
</dbReference>
<dbReference type="Pfam" id="PF01370">
    <property type="entry name" value="Epimerase"/>
    <property type="match status" value="1"/>
</dbReference>
<proteinExistence type="predicted"/>
<dbReference type="EC" id="4.2.1.46" evidence="2"/>
<dbReference type="SUPFAM" id="SSF51735">
    <property type="entry name" value="NAD(P)-binding Rossmann-fold domains"/>
    <property type="match status" value="1"/>
</dbReference>
<organism evidence="2 3">
    <name type="scientific">Escherichia coli</name>
    <dbReference type="NCBI Taxonomy" id="562"/>
    <lineage>
        <taxon>Bacteria</taxon>
        <taxon>Pseudomonadati</taxon>
        <taxon>Pseudomonadota</taxon>
        <taxon>Gammaproteobacteria</taxon>
        <taxon>Enterobacterales</taxon>
        <taxon>Enterobacteriaceae</taxon>
        <taxon>Escherichia</taxon>
    </lineage>
</organism>
<dbReference type="AlphaFoldDB" id="A0A2X1NUM6"/>
<dbReference type="EMBL" id="UASD01000012">
    <property type="protein sequence ID" value="SPX20417.1"/>
    <property type="molecule type" value="Genomic_DNA"/>
</dbReference>
<evidence type="ECO:0000259" key="1">
    <source>
        <dbReference type="Pfam" id="PF01370"/>
    </source>
</evidence>
<gene>
    <name evidence="2" type="primary">rffG_2</name>
    <name evidence="2" type="ORF">NCTC9073_06590</name>
</gene>
<dbReference type="Proteomes" id="UP000250780">
    <property type="component" value="Unassembled WGS sequence"/>
</dbReference>
<reference evidence="2 3" key="1">
    <citation type="submission" date="2018-06" db="EMBL/GenBank/DDBJ databases">
        <authorList>
            <consortium name="Pathogen Informatics"/>
            <person name="Doyle S."/>
        </authorList>
    </citation>
    <scope>NUCLEOTIDE SEQUENCE [LARGE SCALE GENOMIC DNA]</scope>
    <source>
        <strain evidence="2 3">NCTC9073</strain>
    </source>
</reference>
<dbReference type="InterPro" id="IPR001509">
    <property type="entry name" value="Epimerase_deHydtase"/>
</dbReference>
<protein>
    <submittedName>
        <fullName evidence="2">dTDP-glucose 4,6-dehydratase</fullName>
        <ecNumber evidence="2">4.2.1.46</ecNumber>
    </submittedName>
</protein>
<dbReference type="GO" id="GO:0008460">
    <property type="term" value="F:dTDP-glucose 4,6-dehydratase activity"/>
    <property type="evidence" value="ECO:0007669"/>
    <property type="project" value="UniProtKB-EC"/>
</dbReference>
<sequence>MRKILITGGAGFIGSALVRYIINETSDAGGSGR</sequence>
<evidence type="ECO:0000313" key="3">
    <source>
        <dbReference type="Proteomes" id="UP000250780"/>
    </source>
</evidence>
<name>A0A2X1NUM6_ECOLX</name>
<keyword evidence="2" id="KW-0456">Lyase</keyword>
<feature type="domain" description="NAD-dependent epimerase/dehydratase" evidence="1">
    <location>
        <begin position="4"/>
        <end position="26"/>
    </location>
</feature>
<dbReference type="InterPro" id="IPR036291">
    <property type="entry name" value="NAD(P)-bd_dom_sf"/>
</dbReference>